<proteinExistence type="predicted"/>
<evidence type="ECO:0000256" key="1">
    <source>
        <dbReference type="SAM" id="Coils"/>
    </source>
</evidence>
<keyword evidence="1" id="KW-0175">Coiled coil</keyword>
<feature type="coiled-coil region" evidence="1">
    <location>
        <begin position="100"/>
        <end position="127"/>
    </location>
</feature>
<sequence>MDSTTKMSCFKCNSTCAFIDVTKSNNIKELFGCSCDLCKRILCRNCSKLFSSEVRALTAQTKVISFFCQECLKEIRKHIKDIPNIQNQVSELGASTQQIKETLHSELKKLQTNIKEIKSTYAEIVSRKTDFESTKAVQDDIKHLKKVIQTKTMALTTADAPGEAVLQELQERQLRSKNILIFGLHETNIQNREDREKDEKAKVNNILKQCVDTFNEEIQYYRLGKPDEGKVRPIKVVLKSIETVIQILRNKNKLPKDSQSYIKPDLTIQQREYLRKLVTELKSR</sequence>
<dbReference type="EMBL" id="OU892286">
    <property type="protein sequence ID" value="CAG9761640.1"/>
    <property type="molecule type" value="Genomic_DNA"/>
</dbReference>
<organism evidence="2 3">
    <name type="scientific">Ceutorhynchus assimilis</name>
    <name type="common">cabbage seed weevil</name>
    <dbReference type="NCBI Taxonomy" id="467358"/>
    <lineage>
        <taxon>Eukaryota</taxon>
        <taxon>Metazoa</taxon>
        <taxon>Ecdysozoa</taxon>
        <taxon>Arthropoda</taxon>
        <taxon>Hexapoda</taxon>
        <taxon>Insecta</taxon>
        <taxon>Pterygota</taxon>
        <taxon>Neoptera</taxon>
        <taxon>Endopterygota</taxon>
        <taxon>Coleoptera</taxon>
        <taxon>Polyphaga</taxon>
        <taxon>Cucujiformia</taxon>
        <taxon>Curculionidae</taxon>
        <taxon>Ceutorhynchinae</taxon>
        <taxon>Ceutorhynchus</taxon>
    </lineage>
</organism>
<dbReference type="PANTHER" id="PTHR37445:SF3">
    <property type="entry name" value="ZINC FINGER PHD-TYPE DOMAIN-CONTAINING PROTEIN"/>
    <property type="match status" value="1"/>
</dbReference>
<protein>
    <submittedName>
        <fullName evidence="2">Uncharacterized protein</fullName>
    </submittedName>
</protein>
<gene>
    <name evidence="2" type="ORF">CEUTPL_LOCUS2337</name>
</gene>
<keyword evidence="3" id="KW-1185">Reference proteome</keyword>
<dbReference type="OrthoDB" id="6782031at2759"/>
<dbReference type="Proteomes" id="UP001152799">
    <property type="component" value="Chromosome 10"/>
</dbReference>
<accession>A0A9N9MH16</accession>
<evidence type="ECO:0000313" key="3">
    <source>
        <dbReference type="Proteomes" id="UP001152799"/>
    </source>
</evidence>
<name>A0A9N9MH16_9CUCU</name>
<dbReference type="AlphaFoldDB" id="A0A9N9MH16"/>
<evidence type="ECO:0000313" key="2">
    <source>
        <dbReference type="EMBL" id="CAG9761640.1"/>
    </source>
</evidence>
<reference evidence="2" key="1">
    <citation type="submission" date="2022-01" db="EMBL/GenBank/DDBJ databases">
        <authorList>
            <person name="King R."/>
        </authorList>
    </citation>
    <scope>NUCLEOTIDE SEQUENCE</scope>
</reference>
<dbReference type="PANTHER" id="PTHR37445">
    <property type="entry name" value="PROTEIN CBG24663"/>
    <property type="match status" value="1"/>
</dbReference>